<feature type="transmembrane region" description="Helical" evidence="2">
    <location>
        <begin position="315"/>
        <end position="336"/>
    </location>
</feature>
<evidence type="ECO:0000256" key="1">
    <source>
        <dbReference type="SAM" id="MobiDB-lite"/>
    </source>
</evidence>
<protein>
    <submittedName>
        <fullName evidence="3">Uncharacterized protein</fullName>
    </submittedName>
</protein>
<feature type="compositionally biased region" description="Basic and acidic residues" evidence="1">
    <location>
        <begin position="1"/>
        <end position="17"/>
    </location>
</feature>
<dbReference type="EMBL" id="HBEY01046747">
    <property type="protein sequence ID" value="CAD8619054.1"/>
    <property type="molecule type" value="Transcribed_RNA"/>
</dbReference>
<proteinExistence type="predicted"/>
<accession>A0A7S0LQ00</accession>
<feature type="region of interest" description="Disordered" evidence="1">
    <location>
        <begin position="1"/>
        <end position="27"/>
    </location>
</feature>
<feature type="transmembrane region" description="Helical" evidence="2">
    <location>
        <begin position="279"/>
        <end position="303"/>
    </location>
</feature>
<reference evidence="3" key="1">
    <citation type="submission" date="2021-01" db="EMBL/GenBank/DDBJ databases">
        <authorList>
            <person name="Corre E."/>
            <person name="Pelletier E."/>
            <person name="Niang G."/>
            <person name="Scheremetjew M."/>
            <person name="Finn R."/>
            <person name="Kale V."/>
            <person name="Holt S."/>
            <person name="Cochrane G."/>
            <person name="Meng A."/>
            <person name="Brown T."/>
            <person name="Cohen L."/>
        </authorList>
    </citation>
    <scope>NUCLEOTIDE SEQUENCE</scope>
    <source>
        <strain evidence="3">PLY182g</strain>
    </source>
</reference>
<feature type="transmembrane region" description="Helical" evidence="2">
    <location>
        <begin position="254"/>
        <end position="272"/>
    </location>
</feature>
<gene>
    <name evidence="3" type="ORF">CPEL01642_LOCUS22435</name>
</gene>
<evidence type="ECO:0000313" key="3">
    <source>
        <dbReference type="EMBL" id="CAD8619054.1"/>
    </source>
</evidence>
<name>A0A7S0LQ00_9EUKA</name>
<feature type="transmembrane region" description="Helical" evidence="2">
    <location>
        <begin position="215"/>
        <end position="234"/>
    </location>
</feature>
<keyword evidence="2" id="KW-0812">Transmembrane</keyword>
<evidence type="ECO:0000256" key="2">
    <source>
        <dbReference type="SAM" id="Phobius"/>
    </source>
</evidence>
<keyword evidence="2" id="KW-1133">Transmembrane helix</keyword>
<sequence length="383" mass="41734">MHDGAMVHQSRAHDRRPAKSPGPRPLASALGLALQNLGDSASVPVASELLSAAPTASPGPTYGLDKDCQRRWMKRIVRSYSTDPSTISTSSMSSSNITHSKAIRRCGESVLDASRLNLAAQLQPFSCRDLFRLMLTAHNSKTMPLLIVRLRAWGLQTGTRLLVICTLLRFLVSTSNDACTTSASAFCWVAYAYSVQLAALNIESFHGVANRTRPLLLYLTATVIPAVDIVSLRRSSAFLSEPHPWELDFICTTHAFNLIVMYLMGLVVFSFYSRFVIHVWLLVRVYLVLIAVCTGGFSIIIFGRGGTIFPAPGGTSTHLCVSLLCSLVSVTLAVTIKPAARLALLAQWREMMTVPLSQCPHATAKEAWLVNNDTNSEACSYSS</sequence>
<keyword evidence="2" id="KW-0472">Membrane</keyword>
<dbReference type="AlphaFoldDB" id="A0A7S0LQ00"/>
<organism evidence="3">
    <name type="scientific">Coccolithus braarudii</name>
    <dbReference type="NCBI Taxonomy" id="221442"/>
    <lineage>
        <taxon>Eukaryota</taxon>
        <taxon>Haptista</taxon>
        <taxon>Haptophyta</taxon>
        <taxon>Prymnesiophyceae</taxon>
        <taxon>Coccolithales</taxon>
        <taxon>Coccolithaceae</taxon>
        <taxon>Coccolithus</taxon>
    </lineage>
</organism>